<organism evidence="1 2">
    <name type="scientific">Hyphomonas oceanitis SCH89</name>
    <dbReference type="NCBI Taxonomy" id="1280953"/>
    <lineage>
        <taxon>Bacteria</taxon>
        <taxon>Pseudomonadati</taxon>
        <taxon>Pseudomonadota</taxon>
        <taxon>Alphaproteobacteria</taxon>
        <taxon>Hyphomonadales</taxon>
        <taxon>Hyphomonadaceae</taxon>
        <taxon>Hyphomonas</taxon>
    </lineage>
</organism>
<comment type="caution">
    <text evidence="1">The sequence shown here is derived from an EMBL/GenBank/DDBJ whole genome shotgun (WGS) entry which is preliminary data.</text>
</comment>
<name>A0A059G8A1_9PROT</name>
<keyword evidence="2" id="KW-1185">Reference proteome</keyword>
<evidence type="ECO:0008006" key="3">
    <source>
        <dbReference type="Google" id="ProtNLM"/>
    </source>
</evidence>
<proteinExistence type="predicted"/>
<evidence type="ECO:0000313" key="1">
    <source>
        <dbReference type="EMBL" id="KDA02708.1"/>
    </source>
</evidence>
<accession>A0A059G8A1</accession>
<dbReference type="AlphaFoldDB" id="A0A059G8A1"/>
<dbReference type="PATRIC" id="fig|1280953.3.peg.1957"/>
<gene>
    <name evidence="1" type="ORF">HOC_09694</name>
</gene>
<sequence>MSEVRTYEFYVHKTESDFRLTVLQGAPFPSQSRIENWAHTRTRSEEDTNPDVVAAIDEMGYCLFRIGFRFEDTDLS</sequence>
<protein>
    <recommendedName>
        <fullName evidence="3">YcgL domain-containing protein</fullName>
    </recommendedName>
</protein>
<dbReference type="EMBL" id="ARYL01000012">
    <property type="protein sequence ID" value="KDA02708.1"/>
    <property type="molecule type" value="Genomic_DNA"/>
</dbReference>
<dbReference type="Proteomes" id="UP000024942">
    <property type="component" value="Unassembled WGS sequence"/>
</dbReference>
<dbReference type="RefSeq" id="WP_035537951.1">
    <property type="nucleotide sequence ID" value="NZ_ARYL01000012.1"/>
</dbReference>
<reference evidence="1 2" key="1">
    <citation type="journal article" date="2014" name="Antonie Van Leeuwenhoek">
        <title>Hyphomonas beringensis sp. nov. and Hyphomonas chukchiensis sp. nov., isolated from surface seawater of the Bering Sea and Chukchi Sea.</title>
        <authorList>
            <person name="Li C."/>
            <person name="Lai Q."/>
            <person name="Li G."/>
            <person name="Dong C."/>
            <person name="Wang J."/>
            <person name="Liao Y."/>
            <person name="Shao Z."/>
        </authorList>
    </citation>
    <scope>NUCLEOTIDE SEQUENCE [LARGE SCALE GENOMIC DNA]</scope>
    <source>
        <strain evidence="1 2">SCH89</strain>
    </source>
</reference>
<evidence type="ECO:0000313" key="2">
    <source>
        <dbReference type="Proteomes" id="UP000024942"/>
    </source>
</evidence>
<dbReference type="OrthoDB" id="7190461at2"/>
<dbReference type="STRING" id="1280953.HOC_09694"/>